<keyword evidence="1" id="KW-0472">Membrane</keyword>
<feature type="transmembrane region" description="Helical" evidence="1">
    <location>
        <begin position="42"/>
        <end position="64"/>
    </location>
</feature>
<dbReference type="AlphaFoldDB" id="A0A2Z3JBV2"/>
<dbReference type="OrthoDB" id="67423at2"/>
<dbReference type="KEGG" id="dez:DKM44_04065"/>
<evidence type="ECO:0000313" key="2">
    <source>
        <dbReference type="EMBL" id="AWN22512.1"/>
    </source>
</evidence>
<dbReference type="Proteomes" id="UP000245368">
    <property type="component" value="Chromosome"/>
</dbReference>
<feature type="transmembrane region" description="Helical" evidence="1">
    <location>
        <begin position="71"/>
        <end position="91"/>
    </location>
</feature>
<protein>
    <submittedName>
        <fullName evidence="2">Uncharacterized protein</fullName>
    </submittedName>
</protein>
<evidence type="ECO:0000313" key="3">
    <source>
        <dbReference type="Proteomes" id="UP000245368"/>
    </source>
</evidence>
<name>A0A2Z3JBV2_9DEIO</name>
<reference evidence="2 3" key="1">
    <citation type="submission" date="2018-05" db="EMBL/GenBank/DDBJ databases">
        <title>Complete Genome Sequence of Deinococcus sp. strain 17bor-2.</title>
        <authorList>
            <person name="Srinivasan S."/>
        </authorList>
    </citation>
    <scope>NUCLEOTIDE SEQUENCE [LARGE SCALE GENOMIC DNA]</scope>
    <source>
        <strain evidence="2 3">17bor-2</strain>
    </source>
</reference>
<sequence>MTLLRRPPASFLHVLGGFVLGSLAFVLIRALGLALLPGACEGHTVLALIPPLLLGPGGIALATSQINKPRWAALGVGLAISSLFPALLLGVRDISHLRTQGCAGGYVVFGTPSGKSLPELTLRPGESAVVTVRPGGFQGVQEAVRLSATAPQDVLSTSLSPLSVAPNTPATLRLRAAENAPVQQYTVDVTAQQGQRRADGQLTVTIRR</sequence>
<keyword evidence="1" id="KW-0812">Transmembrane</keyword>
<evidence type="ECO:0000256" key="1">
    <source>
        <dbReference type="SAM" id="Phobius"/>
    </source>
</evidence>
<keyword evidence="3" id="KW-1185">Reference proteome</keyword>
<gene>
    <name evidence="2" type="ORF">DKM44_04065</name>
</gene>
<keyword evidence="1" id="KW-1133">Transmembrane helix</keyword>
<accession>A0A2Z3JBV2</accession>
<dbReference type="EMBL" id="CP029494">
    <property type="protein sequence ID" value="AWN22512.1"/>
    <property type="molecule type" value="Genomic_DNA"/>
</dbReference>
<feature type="transmembrane region" description="Helical" evidence="1">
    <location>
        <begin position="12"/>
        <end position="36"/>
    </location>
</feature>
<organism evidence="2 3">
    <name type="scientific">Deinococcus irradiatisoli</name>
    <dbReference type="NCBI Taxonomy" id="2202254"/>
    <lineage>
        <taxon>Bacteria</taxon>
        <taxon>Thermotogati</taxon>
        <taxon>Deinococcota</taxon>
        <taxon>Deinococci</taxon>
        <taxon>Deinococcales</taxon>
        <taxon>Deinococcaceae</taxon>
        <taxon>Deinococcus</taxon>
    </lineage>
</organism>
<dbReference type="RefSeq" id="WP_109825647.1">
    <property type="nucleotide sequence ID" value="NZ_CP029494.1"/>
</dbReference>
<proteinExistence type="predicted"/>